<proteinExistence type="predicted"/>
<reference evidence="1" key="1">
    <citation type="journal article" date="2015" name="Nature">
        <title>Complex archaea that bridge the gap between prokaryotes and eukaryotes.</title>
        <authorList>
            <person name="Spang A."/>
            <person name="Saw J.H."/>
            <person name="Jorgensen S.L."/>
            <person name="Zaremba-Niedzwiedzka K."/>
            <person name="Martijn J."/>
            <person name="Lind A.E."/>
            <person name="van Eijk R."/>
            <person name="Schleper C."/>
            <person name="Guy L."/>
            <person name="Ettema T.J."/>
        </authorList>
    </citation>
    <scope>NUCLEOTIDE SEQUENCE</scope>
</reference>
<accession>A0A0F9CA69</accession>
<dbReference type="EMBL" id="LAZR01047709">
    <property type="protein sequence ID" value="KKK93586.1"/>
    <property type="molecule type" value="Genomic_DNA"/>
</dbReference>
<name>A0A0F9CA69_9ZZZZ</name>
<evidence type="ECO:0000313" key="1">
    <source>
        <dbReference type="EMBL" id="KKK93586.1"/>
    </source>
</evidence>
<comment type="caution">
    <text evidence="1">The sequence shown here is derived from an EMBL/GenBank/DDBJ whole genome shotgun (WGS) entry which is preliminary data.</text>
</comment>
<gene>
    <name evidence="1" type="ORF">LCGC14_2691420</name>
</gene>
<dbReference type="AlphaFoldDB" id="A0A0F9CA69"/>
<protein>
    <submittedName>
        <fullName evidence="1">Uncharacterized protein</fullName>
    </submittedName>
</protein>
<sequence length="170" mass="17796">MANNYGSGGGNVGAADAAVLALLADTSRAGRGGMFGGGFGGEGGGFVGSPFASFGSNAVRTNAVNEQVVRNGQDAHFFALSGEDRSHFNILNQQMHTSQLATQAQISQLALQLCECCGDQKAALGRIEGRLDCVEGSIKDEINLCINNQTIVNLQNIIAELRNYDGKKKD</sequence>
<organism evidence="1">
    <name type="scientific">marine sediment metagenome</name>
    <dbReference type="NCBI Taxonomy" id="412755"/>
    <lineage>
        <taxon>unclassified sequences</taxon>
        <taxon>metagenomes</taxon>
        <taxon>ecological metagenomes</taxon>
    </lineage>
</organism>